<accession>A0A172TK81</accession>
<dbReference type="OrthoDB" id="2679120at2"/>
<dbReference type="RefSeq" id="WP_068608091.1">
    <property type="nucleotide sequence ID" value="NZ_CP011388.1"/>
</dbReference>
<dbReference type="AlphaFoldDB" id="A0A172TK81"/>
<dbReference type="EMBL" id="CP011388">
    <property type="protein sequence ID" value="ANE47430.1"/>
    <property type="molecule type" value="Genomic_DNA"/>
</dbReference>
<keyword evidence="2" id="KW-1185">Reference proteome</keyword>
<protein>
    <submittedName>
        <fullName evidence="1">Uncharacterized protein</fullName>
    </submittedName>
</protein>
<dbReference type="STRING" id="1178515.SY83_15390"/>
<gene>
    <name evidence="1" type="ORF">SY83_15390</name>
</gene>
<reference evidence="1 2" key="1">
    <citation type="submission" date="2015-01" db="EMBL/GenBank/DDBJ databases">
        <title>Paenibacillus swuensis/DY6/whole genome sequencing.</title>
        <authorList>
            <person name="Kim M.K."/>
            <person name="Srinivasan S."/>
            <person name="Lee J.-J."/>
        </authorList>
    </citation>
    <scope>NUCLEOTIDE SEQUENCE [LARGE SCALE GENOMIC DNA]</scope>
    <source>
        <strain evidence="1 2">DY6</strain>
    </source>
</reference>
<organism evidence="1 2">
    <name type="scientific">Paenibacillus swuensis</name>
    <dbReference type="NCBI Taxonomy" id="1178515"/>
    <lineage>
        <taxon>Bacteria</taxon>
        <taxon>Bacillati</taxon>
        <taxon>Bacillota</taxon>
        <taxon>Bacilli</taxon>
        <taxon>Bacillales</taxon>
        <taxon>Paenibacillaceae</taxon>
        <taxon>Paenibacillus</taxon>
    </lineage>
</organism>
<evidence type="ECO:0000313" key="1">
    <source>
        <dbReference type="EMBL" id="ANE47430.1"/>
    </source>
</evidence>
<proteinExistence type="predicted"/>
<dbReference type="PATRIC" id="fig|1178515.4.peg.3093"/>
<evidence type="ECO:0000313" key="2">
    <source>
        <dbReference type="Proteomes" id="UP000076927"/>
    </source>
</evidence>
<dbReference type="KEGG" id="pswu:SY83_15390"/>
<dbReference type="Proteomes" id="UP000076927">
    <property type="component" value="Chromosome"/>
</dbReference>
<sequence length="116" mass="13405">MPFKDWTGDSQSARYEQIFHPDHPLCKEDMLWMLEFIKKKVADEDPEITSLSQPRLLKNFYYFAEIATLLLHSRLGSSPEAGRLRDWLTEASHGMHPNPAPLEAQSDKFILNFPSS</sequence>
<name>A0A172TK81_9BACL</name>